<comment type="caution">
    <text evidence="2">The sequence shown here is derived from an EMBL/GenBank/DDBJ whole genome shotgun (WGS) entry which is preliminary data.</text>
</comment>
<evidence type="ECO:0000256" key="1">
    <source>
        <dbReference type="SAM" id="MobiDB-lite"/>
    </source>
</evidence>
<gene>
    <name evidence="2" type="ORF">DERYTH_LOCUS1271</name>
</gene>
<dbReference type="Proteomes" id="UP000789405">
    <property type="component" value="Unassembled WGS sequence"/>
</dbReference>
<sequence length="205" mass="24984">SLNLLQRNKTYLYQVVHCFAYFIYIVKNLPDIEFSENMISRLETRWSTWEQPLFFLSFLLNPIYHGDKFNPQIKNLTYTHFEKWLNYYYYSWFKKEPITLLQELENYRCKQYSFTCFIFQQYESVLDFWGGVSEMAPELAFIKSSWDLQDETRSNKSESDYSISSSKDENTKKIVSNSEDIESEQEWKKIVENWFDMLLEENNEY</sequence>
<reference evidence="2" key="1">
    <citation type="submission" date="2021-06" db="EMBL/GenBank/DDBJ databases">
        <authorList>
            <person name="Kallberg Y."/>
            <person name="Tangrot J."/>
            <person name="Rosling A."/>
        </authorList>
    </citation>
    <scope>NUCLEOTIDE SEQUENCE</scope>
    <source>
        <strain evidence="2">MA453B</strain>
    </source>
</reference>
<accession>A0A9N8Z1I4</accession>
<evidence type="ECO:0000313" key="3">
    <source>
        <dbReference type="Proteomes" id="UP000789405"/>
    </source>
</evidence>
<evidence type="ECO:0000313" key="2">
    <source>
        <dbReference type="EMBL" id="CAG8466915.1"/>
    </source>
</evidence>
<feature type="non-terminal residue" evidence="2">
    <location>
        <position position="205"/>
    </location>
</feature>
<dbReference type="AlphaFoldDB" id="A0A9N8Z1I4"/>
<organism evidence="2 3">
    <name type="scientific">Dentiscutata erythropus</name>
    <dbReference type="NCBI Taxonomy" id="1348616"/>
    <lineage>
        <taxon>Eukaryota</taxon>
        <taxon>Fungi</taxon>
        <taxon>Fungi incertae sedis</taxon>
        <taxon>Mucoromycota</taxon>
        <taxon>Glomeromycotina</taxon>
        <taxon>Glomeromycetes</taxon>
        <taxon>Diversisporales</taxon>
        <taxon>Gigasporaceae</taxon>
        <taxon>Dentiscutata</taxon>
    </lineage>
</organism>
<feature type="region of interest" description="Disordered" evidence="1">
    <location>
        <begin position="156"/>
        <end position="183"/>
    </location>
</feature>
<protein>
    <submittedName>
        <fullName evidence="2">6105_t:CDS:1</fullName>
    </submittedName>
</protein>
<keyword evidence="3" id="KW-1185">Reference proteome</keyword>
<name>A0A9N8Z1I4_9GLOM</name>
<proteinExistence type="predicted"/>
<dbReference type="EMBL" id="CAJVPY010000342">
    <property type="protein sequence ID" value="CAG8466915.1"/>
    <property type="molecule type" value="Genomic_DNA"/>
</dbReference>